<reference evidence="10 11" key="1">
    <citation type="journal article" date="2018" name="Syst. Appl. Microbiol.">
        <title>Ereboglobus luteus gen. nov. sp. nov. from cockroach guts, and new insights into the oxygen relationship of the genera Opitutus and Didymococcus (Verrucomicrobia: Opitutaceae).</title>
        <authorList>
            <person name="Tegtmeier D."/>
            <person name="Belitz A."/>
            <person name="Radek R."/>
            <person name="Heimerl T."/>
            <person name="Brune A."/>
        </authorList>
    </citation>
    <scope>NUCLEOTIDE SEQUENCE [LARGE SCALE GENOMIC DNA]</scope>
    <source>
        <strain evidence="10 11">Ho45</strain>
    </source>
</reference>
<protein>
    <recommendedName>
        <fullName evidence="7">Glutamate--tRNA ligase</fullName>
        <ecNumber evidence="7">6.1.1.17</ecNumber>
    </recommendedName>
    <alternativeName>
        <fullName evidence="7">Glutamyl-tRNA synthetase</fullName>
        <shortName evidence="7">GluRS</shortName>
    </alternativeName>
</protein>
<dbReference type="Gene3D" id="3.40.50.620">
    <property type="entry name" value="HUPs"/>
    <property type="match status" value="2"/>
</dbReference>
<evidence type="ECO:0000256" key="2">
    <source>
        <dbReference type="ARBA" id="ARBA00022598"/>
    </source>
</evidence>
<dbReference type="InterPro" id="IPR020751">
    <property type="entry name" value="aa-tRNA-synth_I_codon-bd_sub2"/>
</dbReference>
<dbReference type="RefSeq" id="WP_108824354.1">
    <property type="nucleotide sequence ID" value="NZ_CP023004.1"/>
</dbReference>
<dbReference type="InterPro" id="IPR000924">
    <property type="entry name" value="Glu/Gln-tRNA-synth"/>
</dbReference>
<sequence length="457" mass="51715">MSNIRVRFAPSPTGFFHIGSARTALFNWLYARHTGGTFVLRIEDTDKERNSEDFLNVIYDSLKWLGMNWDEGPGVGGDYGPYRQSERDAIYKEYIQKLFDAGRAYEKDGAVWFKLLGERYETYDDHRKKTVEKVKVAPTVIDDLIRGRVERVEDEDFVIVRSDGSPVFHLVNVIDDIAMKITHVIRGEDHLSNTSKHVELFKAFGAPVPHFAHIPLILKQNGPGKMSKRDQGALVEEYQRRGYIPEALVNFLSLLGWNPGDDREKMPVAEIISLFDLPGVNQSNARFDDKKLAHMNMTYVLELPPDDFVARAKAYFARHGTFAAGMPDENYLREVLLLSQPKIKGIEDLPGYTEYFFTENFPLNEKAAAKIMGKGEPKTRLLELAGALKTVDFSNDLVIEEAIKKLAADKGLGFGDYQSIARLAVSGTNVGPNLTGMFRVLGRDRVMARIERFLARQ</sequence>
<evidence type="ECO:0000313" key="10">
    <source>
        <dbReference type="EMBL" id="AWI08545.1"/>
    </source>
</evidence>
<comment type="similarity">
    <text evidence="1 7">Belongs to the class-I aminoacyl-tRNA synthetase family. Glutamate--tRNA ligase type 1 subfamily.</text>
</comment>
<evidence type="ECO:0000259" key="8">
    <source>
        <dbReference type="Pfam" id="PF00749"/>
    </source>
</evidence>
<evidence type="ECO:0000313" key="11">
    <source>
        <dbReference type="Proteomes" id="UP000244896"/>
    </source>
</evidence>
<comment type="subcellular location">
    <subcellularLocation>
        <location evidence="7">Cytoplasm</location>
    </subcellularLocation>
</comment>
<comment type="function">
    <text evidence="7">Catalyzes the attachment of glutamate to tRNA(Glu) in a two-step reaction: glutamate is first activated by ATP to form Glu-AMP and then transferred to the acceptor end of tRNA(Glu).</text>
</comment>
<dbReference type="Pfam" id="PF19269">
    <property type="entry name" value="Anticodon_2"/>
    <property type="match status" value="1"/>
</dbReference>
<dbReference type="GO" id="GO:0000049">
    <property type="term" value="F:tRNA binding"/>
    <property type="evidence" value="ECO:0007669"/>
    <property type="project" value="InterPro"/>
</dbReference>
<dbReference type="EC" id="6.1.1.17" evidence="7"/>
<dbReference type="GO" id="GO:0004818">
    <property type="term" value="F:glutamate-tRNA ligase activity"/>
    <property type="evidence" value="ECO:0007669"/>
    <property type="project" value="UniProtKB-UniRule"/>
</dbReference>
<dbReference type="InterPro" id="IPR004527">
    <property type="entry name" value="Glu-tRNA-ligase_bac/mito"/>
</dbReference>
<feature type="binding site" evidence="7">
    <location>
        <position position="228"/>
    </location>
    <ligand>
        <name>ATP</name>
        <dbReference type="ChEBI" id="CHEBI:30616"/>
    </ligand>
</feature>
<evidence type="ECO:0000256" key="3">
    <source>
        <dbReference type="ARBA" id="ARBA00022741"/>
    </source>
</evidence>
<comment type="catalytic activity">
    <reaction evidence="7">
        <text>tRNA(Glu) + L-glutamate + ATP = L-glutamyl-tRNA(Glu) + AMP + diphosphate</text>
        <dbReference type="Rhea" id="RHEA:23540"/>
        <dbReference type="Rhea" id="RHEA-COMP:9663"/>
        <dbReference type="Rhea" id="RHEA-COMP:9680"/>
        <dbReference type="ChEBI" id="CHEBI:29985"/>
        <dbReference type="ChEBI" id="CHEBI:30616"/>
        <dbReference type="ChEBI" id="CHEBI:33019"/>
        <dbReference type="ChEBI" id="CHEBI:78442"/>
        <dbReference type="ChEBI" id="CHEBI:78520"/>
        <dbReference type="ChEBI" id="CHEBI:456215"/>
        <dbReference type="EC" id="6.1.1.17"/>
    </reaction>
</comment>
<evidence type="ECO:0000259" key="9">
    <source>
        <dbReference type="Pfam" id="PF19269"/>
    </source>
</evidence>
<evidence type="ECO:0000256" key="7">
    <source>
        <dbReference type="HAMAP-Rule" id="MF_00022"/>
    </source>
</evidence>
<accession>A0A2U8E190</accession>
<dbReference type="InterPro" id="IPR049940">
    <property type="entry name" value="GluQ/Sye"/>
</dbReference>
<dbReference type="CDD" id="cd00808">
    <property type="entry name" value="GluRS_core"/>
    <property type="match status" value="1"/>
</dbReference>
<evidence type="ECO:0000256" key="6">
    <source>
        <dbReference type="ARBA" id="ARBA00023146"/>
    </source>
</evidence>
<feature type="short sequence motif" description="'HIGH' region" evidence="7">
    <location>
        <begin position="10"/>
        <end position="20"/>
    </location>
</feature>
<dbReference type="Pfam" id="PF00749">
    <property type="entry name" value="tRNA-synt_1c"/>
    <property type="match status" value="2"/>
</dbReference>
<evidence type="ECO:0000256" key="1">
    <source>
        <dbReference type="ARBA" id="ARBA00007894"/>
    </source>
</evidence>
<dbReference type="PANTHER" id="PTHR43311">
    <property type="entry name" value="GLUTAMATE--TRNA LIGASE"/>
    <property type="match status" value="1"/>
</dbReference>
<dbReference type="PANTHER" id="PTHR43311:SF2">
    <property type="entry name" value="GLUTAMATE--TRNA LIGASE, MITOCHONDRIAL-RELATED"/>
    <property type="match status" value="1"/>
</dbReference>
<keyword evidence="6 7" id="KW-0030">Aminoacyl-tRNA synthetase</keyword>
<dbReference type="SUPFAM" id="SSF48163">
    <property type="entry name" value="An anticodon-binding domain of class I aminoacyl-tRNA synthetases"/>
    <property type="match status" value="1"/>
</dbReference>
<dbReference type="OrthoDB" id="9807503at2"/>
<keyword evidence="2 7" id="KW-0436">Ligase</keyword>
<dbReference type="GO" id="GO:0008270">
    <property type="term" value="F:zinc ion binding"/>
    <property type="evidence" value="ECO:0007669"/>
    <property type="project" value="InterPro"/>
</dbReference>
<name>A0A2U8E190_9BACT</name>
<keyword evidence="5 7" id="KW-0648">Protein biosynthesis</keyword>
<organism evidence="10 11">
    <name type="scientific">Ereboglobus luteus</name>
    <dbReference type="NCBI Taxonomy" id="1796921"/>
    <lineage>
        <taxon>Bacteria</taxon>
        <taxon>Pseudomonadati</taxon>
        <taxon>Verrucomicrobiota</taxon>
        <taxon>Opitutia</taxon>
        <taxon>Opitutales</taxon>
        <taxon>Opitutaceae</taxon>
        <taxon>Ereboglobus</taxon>
    </lineage>
</organism>
<dbReference type="InterPro" id="IPR014729">
    <property type="entry name" value="Rossmann-like_a/b/a_fold"/>
</dbReference>
<dbReference type="InterPro" id="IPR033910">
    <property type="entry name" value="GluRS_core"/>
</dbReference>
<keyword evidence="4 7" id="KW-0067">ATP-binding</keyword>
<comment type="subunit">
    <text evidence="7">Monomer.</text>
</comment>
<evidence type="ECO:0000256" key="5">
    <source>
        <dbReference type="ARBA" id="ARBA00022917"/>
    </source>
</evidence>
<feature type="domain" description="Aminoacyl-tRNA synthetase class I anticodon-binding" evidence="9">
    <location>
        <begin position="308"/>
        <end position="453"/>
    </location>
</feature>
<evidence type="ECO:0000256" key="4">
    <source>
        <dbReference type="ARBA" id="ARBA00022840"/>
    </source>
</evidence>
<dbReference type="Proteomes" id="UP000244896">
    <property type="component" value="Chromosome"/>
</dbReference>
<dbReference type="InterPro" id="IPR008925">
    <property type="entry name" value="aa_tRNA-synth_I_cd-bd_sf"/>
</dbReference>
<dbReference type="EMBL" id="CP023004">
    <property type="protein sequence ID" value="AWI08545.1"/>
    <property type="molecule type" value="Genomic_DNA"/>
</dbReference>
<dbReference type="GO" id="GO:0005829">
    <property type="term" value="C:cytosol"/>
    <property type="evidence" value="ECO:0007669"/>
    <property type="project" value="TreeGrafter"/>
</dbReference>
<dbReference type="PRINTS" id="PR00987">
    <property type="entry name" value="TRNASYNTHGLU"/>
</dbReference>
<dbReference type="KEGG" id="elut:CKA38_04120"/>
<proteinExistence type="inferred from homology"/>
<gene>
    <name evidence="7" type="primary">gltX</name>
    <name evidence="10" type="ORF">CKA38_04120</name>
</gene>
<keyword evidence="3 7" id="KW-0547">Nucleotide-binding</keyword>
<feature type="domain" description="Glutamyl/glutaminyl-tRNA synthetase class Ib catalytic" evidence="8">
    <location>
        <begin position="4"/>
        <end position="107"/>
    </location>
</feature>
<dbReference type="Gene3D" id="1.10.10.350">
    <property type="match status" value="1"/>
</dbReference>
<dbReference type="HAMAP" id="MF_00022">
    <property type="entry name" value="Glu_tRNA_synth_type1"/>
    <property type="match status" value="1"/>
</dbReference>
<feature type="domain" description="Glutamyl/glutaminyl-tRNA synthetase class Ib catalytic" evidence="8">
    <location>
        <begin position="137"/>
        <end position="293"/>
    </location>
</feature>
<dbReference type="GO" id="GO:0006424">
    <property type="term" value="P:glutamyl-tRNA aminoacylation"/>
    <property type="evidence" value="ECO:0007669"/>
    <property type="project" value="UniProtKB-UniRule"/>
</dbReference>
<dbReference type="InterPro" id="IPR020058">
    <property type="entry name" value="Glu/Gln-tRNA-synth_Ib_cat-dom"/>
</dbReference>
<dbReference type="InterPro" id="IPR045462">
    <property type="entry name" value="aa-tRNA-synth_I_cd-bd"/>
</dbReference>
<feature type="short sequence motif" description="'KMSKS' region" evidence="7">
    <location>
        <begin position="225"/>
        <end position="229"/>
    </location>
</feature>
<comment type="caution">
    <text evidence="7">Lacks conserved residue(s) required for the propagation of feature annotation.</text>
</comment>
<dbReference type="AlphaFoldDB" id="A0A2U8E190"/>
<dbReference type="SUPFAM" id="SSF52374">
    <property type="entry name" value="Nucleotidylyl transferase"/>
    <property type="match status" value="1"/>
</dbReference>
<dbReference type="GO" id="GO:0005524">
    <property type="term" value="F:ATP binding"/>
    <property type="evidence" value="ECO:0007669"/>
    <property type="project" value="UniProtKB-UniRule"/>
</dbReference>
<keyword evidence="7" id="KW-0963">Cytoplasm</keyword>
<keyword evidence="11" id="KW-1185">Reference proteome</keyword>